<dbReference type="InterPro" id="IPR001753">
    <property type="entry name" value="Enoyl-CoA_hydra/iso"/>
</dbReference>
<dbReference type="InterPro" id="IPR053545">
    <property type="entry name" value="Enoyl-CoA_hydratase-like"/>
</dbReference>
<keyword evidence="2" id="KW-1185">Reference proteome</keyword>
<dbReference type="SUPFAM" id="SSF52096">
    <property type="entry name" value="ClpP/crotonase"/>
    <property type="match status" value="1"/>
</dbReference>
<dbReference type="OrthoDB" id="6006525at2"/>
<proteinExistence type="predicted"/>
<dbReference type="CDD" id="cd06558">
    <property type="entry name" value="crotonase-like"/>
    <property type="match status" value="1"/>
</dbReference>
<comment type="caution">
    <text evidence="1">The sequence shown here is derived from an EMBL/GenBank/DDBJ whole genome shotgun (WGS) entry which is preliminary data.</text>
</comment>
<dbReference type="Proteomes" id="UP000255355">
    <property type="component" value="Unassembled WGS sequence"/>
</dbReference>
<organism evidence="1 2">
    <name type="scientific">Nocardia mexicana</name>
    <dbReference type="NCBI Taxonomy" id="279262"/>
    <lineage>
        <taxon>Bacteria</taxon>
        <taxon>Bacillati</taxon>
        <taxon>Actinomycetota</taxon>
        <taxon>Actinomycetes</taxon>
        <taxon>Mycobacteriales</taxon>
        <taxon>Nocardiaceae</taxon>
        <taxon>Nocardia</taxon>
    </lineage>
</organism>
<dbReference type="Gene3D" id="3.90.226.10">
    <property type="entry name" value="2-enoyl-CoA Hydratase, Chain A, domain 1"/>
    <property type="match status" value="1"/>
</dbReference>
<dbReference type="PANTHER" id="PTHR11941:SF54">
    <property type="entry name" value="ENOYL-COA HYDRATASE, MITOCHONDRIAL"/>
    <property type="match status" value="1"/>
</dbReference>
<dbReference type="GO" id="GO:0003824">
    <property type="term" value="F:catalytic activity"/>
    <property type="evidence" value="ECO:0007669"/>
    <property type="project" value="UniProtKB-ARBA"/>
</dbReference>
<protein>
    <submittedName>
        <fullName evidence="1">(3,5-dihydroxycyclohex-3-enyl)acetyl-CoA dehydratase subunit B</fullName>
    </submittedName>
</protein>
<dbReference type="STRING" id="1210089.GCA_001613165_00007"/>
<dbReference type="InterPro" id="IPR029045">
    <property type="entry name" value="ClpP/crotonase-like_dom_sf"/>
</dbReference>
<name>A0A370HEX3_9NOCA</name>
<reference evidence="1 2" key="1">
    <citation type="submission" date="2018-07" db="EMBL/GenBank/DDBJ databases">
        <title>Genomic Encyclopedia of Type Strains, Phase IV (KMG-IV): sequencing the most valuable type-strain genomes for metagenomic binning, comparative biology and taxonomic classification.</title>
        <authorList>
            <person name="Goeker M."/>
        </authorList>
    </citation>
    <scope>NUCLEOTIDE SEQUENCE [LARGE SCALE GENOMIC DNA]</scope>
    <source>
        <strain evidence="1 2">DSM 44952</strain>
    </source>
</reference>
<dbReference type="PANTHER" id="PTHR11941">
    <property type="entry name" value="ENOYL-COA HYDRATASE-RELATED"/>
    <property type="match status" value="1"/>
</dbReference>
<dbReference type="NCBIfam" id="NF042431">
    <property type="entry name" value="EnCoAhydt_DpgB"/>
    <property type="match status" value="1"/>
</dbReference>
<dbReference type="GO" id="GO:0006635">
    <property type="term" value="P:fatty acid beta-oxidation"/>
    <property type="evidence" value="ECO:0007669"/>
    <property type="project" value="TreeGrafter"/>
</dbReference>
<gene>
    <name evidence="1" type="ORF">DFR68_103823</name>
</gene>
<dbReference type="Pfam" id="PF00378">
    <property type="entry name" value="ECH_1"/>
    <property type="match status" value="1"/>
</dbReference>
<dbReference type="EMBL" id="QQAZ01000003">
    <property type="protein sequence ID" value="RDI53433.1"/>
    <property type="molecule type" value="Genomic_DNA"/>
</dbReference>
<evidence type="ECO:0000313" key="1">
    <source>
        <dbReference type="EMBL" id="RDI53433.1"/>
    </source>
</evidence>
<dbReference type="RefSeq" id="WP_084519000.1">
    <property type="nucleotide sequence ID" value="NZ_QQAZ01000003.1"/>
</dbReference>
<sequence length="245" mass="25515">MSTASTVHRNGAGEDGADVHIIAAVISAAAPLSAELVESVTALARRAEDAAAGVRHCVVLYISGAPSREYFAWPGEVAVGDVGKWEAALRRLEQVPMPIIATVDGQAYGPAAELLLVADYRILRADSEFRFAASAAGIWPAMGIYRLAAQIGAGRARDLVIQGRGLTAAAAVERGLVDVVATDAEAETGAIRAGLALFESAVGSEVAIRRRLLLDAMTTRFEDALGAHLAASDRTLRRSRAGAVS</sequence>
<accession>A0A370HEX3</accession>
<evidence type="ECO:0000313" key="2">
    <source>
        <dbReference type="Proteomes" id="UP000255355"/>
    </source>
</evidence>
<dbReference type="AlphaFoldDB" id="A0A370HEX3"/>